<dbReference type="InterPro" id="IPR004046">
    <property type="entry name" value="GST_C"/>
</dbReference>
<protein>
    <submittedName>
        <fullName evidence="5">Glutathione S-transferase, Thioredoxin-like superfamily</fullName>
    </submittedName>
</protein>
<evidence type="ECO:0000259" key="3">
    <source>
        <dbReference type="PROSITE" id="PS50404"/>
    </source>
</evidence>
<reference evidence="5" key="1">
    <citation type="submission" date="2022-06" db="EMBL/GenBank/DDBJ databases">
        <title>Complete genome sequences of two strains of the flax pathogen Septoria linicola.</title>
        <authorList>
            <person name="Lapalu N."/>
            <person name="Simon A."/>
            <person name="Demenou B."/>
            <person name="Paumier D."/>
            <person name="Guillot M.-P."/>
            <person name="Gout L."/>
            <person name="Valade R."/>
        </authorList>
    </citation>
    <scope>NUCLEOTIDE SEQUENCE</scope>
    <source>
        <strain evidence="5">SE15195</strain>
    </source>
</reference>
<name>A0A9Q9AK52_9PEZI</name>
<sequence>MSKPVKLYGHVQGPNPWKVAIFLEELSVPYEHEFLDFSVLKQEPFISSNPNGRVPALEDPNTGVTVWESGAIIDYILDTYDKKHEFRYTQSPQKYQQLAWRDFQMSGQGPYFGQKAWFTFFHSEKNMTSAIERYGNEIKRVLSVIDAHLSKTGQPYLVGEKVSAADLMFVPWNAMAGFLMGESFDEEWKKSYPKCYQWHQSLVSRPAVKKVLDAKAAKMAEKK</sequence>
<dbReference type="PROSITE" id="PS50404">
    <property type="entry name" value="GST_NTER"/>
    <property type="match status" value="1"/>
</dbReference>
<evidence type="ECO:0000313" key="5">
    <source>
        <dbReference type="EMBL" id="USW49404.1"/>
    </source>
</evidence>
<evidence type="ECO:0000259" key="4">
    <source>
        <dbReference type="PROSITE" id="PS50405"/>
    </source>
</evidence>
<evidence type="ECO:0000313" key="6">
    <source>
        <dbReference type="Proteomes" id="UP001056384"/>
    </source>
</evidence>
<dbReference type="InterPro" id="IPR040079">
    <property type="entry name" value="Glutathione_S-Trfase"/>
</dbReference>
<dbReference type="Gene3D" id="1.20.1050.130">
    <property type="match status" value="1"/>
</dbReference>
<dbReference type="AlphaFoldDB" id="A0A9Q9AK52"/>
<dbReference type="SUPFAM" id="SSF47616">
    <property type="entry name" value="GST C-terminal domain-like"/>
    <property type="match status" value="1"/>
</dbReference>
<evidence type="ECO:0000256" key="1">
    <source>
        <dbReference type="ARBA" id="ARBA00007409"/>
    </source>
</evidence>
<evidence type="ECO:0000256" key="2">
    <source>
        <dbReference type="RuleBase" id="RU003494"/>
    </source>
</evidence>
<dbReference type="PANTHER" id="PTHR44051">
    <property type="entry name" value="GLUTATHIONE S-TRANSFERASE-RELATED"/>
    <property type="match status" value="1"/>
</dbReference>
<organism evidence="5 6">
    <name type="scientific">Septoria linicola</name>
    <dbReference type="NCBI Taxonomy" id="215465"/>
    <lineage>
        <taxon>Eukaryota</taxon>
        <taxon>Fungi</taxon>
        <taxon>Dikarya</taxon>
        <taxon>Ascomycota</taxon>
        <taxon>Pezizomycotina</taxon>
        <taxon>Dothideomycetes</taxon>
        <taxon>Dothideomycetidae</taxon>
        <taxon>Mycosphaerellales</taxon>
        <taxon>Mycosphaerellaceae</taxon>
        <taxon>Septoria</taxon>
    </lineage>
</organism>
<dbReference type="Pfam" id="PF00043">
    <property type="entry name" value="GST_C"/>
    <property type="match status" value="1"/>
</dbReference>
<feature type="domain" description="GST N-terminal" evidence="3">
    <location>
        <begin position="3"/>
        <end position="84"/>
    </location>
</feature>
<dbReference type="InterPro" id="IPR004045">
    <property type="entry name" value="Glutathione_S-Trfase_N"/>
</dbReference>
<proteinExistence type="inferred from homology"/>
<dbReference type="PROSITE" id="PS50405">
    <property type="entry name" value="GST_CTER"/>
    <property type="match status" value="1"/>
</dbReference>
<dbReference type="EMBL" id="CP099419">
    <property type="protein sequence ID" value="USW49404.1"/>
    <property type="molecule type" value="Genomic_DNA"/>
</dbReference>
<dbReference type="InterPro" id="IPR036282">
    <property type="entry name" value="Glutathione-S-Trfase_C_sf"/>
</dbReference>
<accession>A0A9Q9AK52</accession>
<dbReference type="InterPro" id="IPR036249">
    <property type="entry name" value="Thioredoxin-like_sf"/>
</dbReference>
<dbReference type="SFLD" id="SFLDS00019">
    <property type="entry name" value="Glutathione_Transferase_(cytos"/>
    <property type="match status" value="1"/>
</dbReference>
<dbReference type="PANTHER" id="PTHR44051:SF3">
    <property type="entry name" value="TRANSCRIPTIONAL REGULATOR URE2"/>
    <property type="match status" value="1"/>
</dbReference>
<dbReference type="SUPFAM" id="SSF52833">
    <property type="entry name" value="Thioredoxin-like"/>
    <property type="match status" value="1"/>
</dbReference>
<dbReference type="SFLD" id="SFLDG01151">
    <property type="entry name" value="Main.2:_Nu-like"/>
    <property type="match status" value="1"/>
</dbReference>
<dbReference type="Pfam" id="PF02798">
    <property type="entry name" value="GST_N"/>
    <property type="match status" value="1"/>
</dbReference>
<comment type="similarity">
    <text evidence="1 2">Belongs to the GST superfamily.</text>
</comment>
<dbReference type="CDD" id="cd03048">
    <property type="entry name" value="GST_N_Ure2p_like"/>
    <property type="match status" value="1"/>
</dbReference>
<dbReference type="Proteomes" id="UP001056384">
    <property type="component" value="Chromosome 2"/>
</dbReference>
<gene>
    <name evidence="5" type="ORF">Slin15195_G027230</name>
</gene>
<dbReference type="SFLD" id="SFLDG00358">
    <property type="entry name" value="Main_(cytGST)"/>
    <property type="match status" value="1"/>
</dbReference>
<keyword evidence="6" id="KW-1185">Reference proteome</keyword>
<dbReference type="InterPro" id="IPR010987">
    <property type="entry name" value="Glutathione-S-Trfase_C-like"/>
</dbReference>
<feature type="domain" description="GST C-terminal" evidence="4">
    <location>
        <begin position="90"/>
        <end position="223"/>
    </location>
</feature>